<reference evidence="2 3" key="1">
    <citation type="submission" date="2020-04" db="EMBL/GenBank/DDBJ databases">
        <title>Flammeovirgaceae bacterium KN852 isolated from deep sea.</title>
        <authorList>
            <person name="Zhang D.-C."/>
        </authorList>
    </citation>
    <scope>NUCLEOTIDE SEQUENCE [LARGE SCALE GENOMIC DNA]</scope>
    <source>
        <strain evidence="2 3">KN852</strain>
    </source>
</reference>
<keyword evidence="1" id="KW-0732">Signal</keyword>
<feature type="chain" id="PRO_5032748649" evidence="1">
    <location>
        <begin position="27"/>
        <end position="249"/>
    </location>
</feature>
<feature type="signal peptide" evidence="1">
    <location>
        <begin position="1"/>
        <end position="26"/>
    </location>
</feature>
<protein>
    <submittedName>
        <fullName evidence="2">LamG domain-containing protein</fullName>
    </submittedName>
</protein>
<name>A0A848IXQ3_9BACT</name>
<dbReference type="InterPro" id="IPR013320">
    <property type="entry name" value="ConA-like_dom_sf"/>
</dbReference>
<dbReference type="AlphaFoldDB" id="A0A848IXQ3"/>
<evidence type="ECO:0000313" key="2">
    <source>
        <dbReference type="EMBL" id="NMM49077.1"/>
    </source>
</evidence>
<dbReference type="Pfam" id="PF13385">
    <property type="entry name" value="Laminin_G_3"/>
    <property type="match status" value="1"/>
</dbReference>
<dbReference type="GO" id="GO:0005975">
    <property type="term" value="P:carbohydrate metabolic process"/>
    <property type="evidence" value="ECO:0007669"/>
    <property type="project" value="UniProtKB-ARBA"/>
</dbReference>
<evidence type="ECO:0000313" key="3">
    <source>
        <dbReference type="Proteomes" id="UP000559010"/>
    </source>
</evidence>
<sequence length="249" mass="28194">MRIFKISTGVMALLSLCLIVINLSCAKEEVTPDNGEVIDIPRDGLVAFYPFNGNYNDESGVGEAANLVKKGTNGGFTTDRYGNENSAFLSDFDQWLEVQNDKFIFDSDFTLTAWAKAERSEDKKGQERLFQSSSYYFGYATNIINKLSCYVKKSGAGYRSVLSDEIQNISEWKFVCFTYKKGERETSIYIDGKLHGKEIQEEGFEMTIPSNTFYLFGSYFDGIGDDAAIYNKALNQNEIDQLYRQNITK</sequence>
<accession>A0A848IXQ3</accession>
<dbReference type="RefSeq" id="WP_169681652.1">
    <property type="nucleotide sequence ID" value="NZ_JABBNU010000006.1"/>
</dbReference>
<evidence type="ECO:0000256" key="1">
    <source>
        <dbReference type="SAM" id="SignalP"/>
    </source>
</evidence>
<proteinExistence type="predicted"/>
<dbReference type="Gene3D" id="2.60.120.200">
    <property type="match status" value="1"/>
</dbReference>
<dbReference type="SUPFAM" id="SSF49899">
    <property type="entry name" value="Concanavalin A-like lectins/glucanases"/>
    <property type="match status" value="1"/>
</dbReference>
<keyword evidence="3" id="KW-1185">Reference proteome</keyword>
<comment type="caution">
    <text evidence="2">The sequence shown here is derived from an EMBL/GenBank/DDBJ whole genome shotgun (WGS) entry which is preliminary data.</text>
</comment>
<dbReference type="EMBL" id="JABBNU010000006">
    <property type="protein sequence ID" value="NMM49077.1"/>
    <property type="molecule type" value="Genomic_DNA"/>
</dbReference>
<organism evidence="2 3">
    <name type="scientific">Marinigracilibium pacificum</name>
    <dbReference type="NCBI Taxonomy" id="2729599"/>
    <lineage>
        <taxon>Bacteria</taxon>
        <taxon>Pseudomonadati</taxon>
        <taxon>Bacteroidota</taxon>
        <taxon>Cytophagia</taxon>
        <taxon>Cytophagales</taxon>
        <taxon>Flammeovirgaceae</taxon>
        <taxon>Marinigracilibium</taxon>
    </lineage>
</organism>
<dbReference type="Proteomes" id="UP000559010">
    <property type="component" value="Unassembled WGS sequence"/>
</dbReference>
<dbReference type="GO" id="GO:0004553">
    <property type="term" value="F:hydrolase activity, hydrolyzing O-glycosyl compounds"/>
    <property type="evidence" value="ECO:0007669"/>
    <property type="project" value="UniProtKB-ARBA"/>
</dbReference>
<gene>
    <name evidence="2" type="ORF">HH304_11760</name>
</gene>